<proteinExistence type="predicted"/>
<evidence type="ECO:0000313" key="2">
    <source>
        <dbReference type="Proteomes" id="UP001060085"/>
    </source>
</evidence>
<evidence type="ECO:0000313" key="1">
    <source>
        <dbReference type="EMBL" id="KAI5671101.1"/>
    </source>
</evidence>
<gene>
    <name evidence="1" type="ORF">M9H77_11465</name>
</gene>
<dbReference type="EMBL" id="CM044703">
    <property type="protein sequence ID" value="KAI5671101.1"/>
    <property type="molecule type" value="Genomic_DNA"/>
</dbReference>
<reference evidence="2" key="1">
    <citation type="journal article" date="2023" name="Nat. Plants">
        <title>Single-cell RNA sequencing provides a high-resolution roadmap for understanding the multicellular compartmentation of specialized metabolism.</title>
        <authorList>
            <person name="Sun S."/>
            <person name="Shen X."/>
            <person name="Li Y."/>
            <person name="Li Y."/>
            <person name="Wang S."/>
            <person name="Li R."/>
            <person name="Zhang H."/>
            <person name="Shen G."/>
            <person name="Guo B."/>
            <person name="Wei J."/>
            <person name="Xu J."/>
            <person name="St-Pierre B."/>
            <person name="Chen S."/>
            <person name="Sun C."/>
        </authorList>
    </citation>
    <scope>NUCLEOTIDE SEQUENCE [LARGE SCALE GENOMIC DNA]</scope>
</reference>
<keyword evidence="2" id="KW-1185">Reference proteome</keyword>
<organism evidence="1 2">
    <name type="scientific">Catharanthus roseus</name>
    <name type="common">Madagascar periwinkle</name>
    <name type="synonym">Vinca rosea</name>
    <dbReference type="NCBI Taxonomy" id="4058"/>
    <lineage>
        <taxon>Eukaryota</taxon>
        <taxon>Viridiplantae</taxon>
        <taxon>Streptophyta</taxon>
        <taxon>Embryophyta</taxon>
        <taxon>Tracheophyta</taxon>
        <taxon>Spermatophyta</taxon>
        <taxon>Magnoliopsida</taxon>
        <taxon>eudicotyledons</taxon>
        <taxon>Gunneridae</taxon>
        <taxon>Pentapetalae</taxon>
        <taxon>asterids</taxon>
        <taxon>lamiids</taxon>
        <taxon>Gentianales</taxon>
        <taxon>Apocynaceae</taxon>
        <taxon>Rauvolfioideae</taxon>
        <taxon>Vinceae</taxon>
        <taxon>Catharanthinae</taxon>
        <taxon>Catharanthus</taxon>
    </lineage>
</organism>
<dbReference type="Proteomes" id="UP001060085">
    <property type="component" value="Linkage Group LG03"/>
</dbReference>
<sequence length="257" mass="30002">MLRLQDLRRSSCNRLSKIYNICSTQKIYYVVAKIKRNQMQGRNTVEKVLCLSAQRGYTVFHEIVRRATYNMPLLEVVGMTPTGKNFTVATAFMCNEQATTYRWVFQQIRHLYFTSVMSNGQGSIINEGEPLIILTDRERELIPLIDDGLDISSVAFWGKDNEPHLALKKIMDELKKVREMVEEPGGNCLHYLRKSHGLPCACELVHRCQYLILIREEDVDIFWRKLEIGFVIPKEHDRDMDSEMRDLTLLIMKLVWV</sequence>
<accession>A0ACC0BEL8</accession>
<protein>
    <submittedName>
        <fullName evidence="1">Uncharacterized protein</fullName>
    </submittedName>
</protein>
<comment type="caution">
    <text evidence="1">The sequence shown here is derived from an EMBL/GenBank/DDBJ whole genome shotgun (WGS) entry which is preliminary data.</text>
</comment>
<name>A0ACC0BEL8_CATRO</name>